<dbReference type="AlphaFoldDB" id="A0A5D3DAV1"/>
<dbReference type="Proteomes" id="UP000321947">
    <property type="component" value="Unassembled WGS sequence"/>
</dbReference>
<dbReference type="PROSITE" id="PS51111">
    <property type="entry name" value="REJ"/>
    <property type="match status" value="1"/>
</dbReference>
<organism evidence="2 3">
    <name type="scientific">Cucumis melo var. makuwa</name>
    <name type="common">Oriental melon</name>
    <dbReference type="NCBI Taxonomy" id="1194695"/>
    <lineage>
        <taxon>Eukaryota</taxon>
        <taxon>Viridiplantae</taxon>
        <taxon>Streptophyta</taxon>
        <taxon>Embryophyta</taxon>
        <taxon>Tracheophyta</taxon>
        <taxon>Spermatophyta</taxon>
        <taxon>Magnoliopsida</taxon>
        <taxon>eudicotyledons</taxon>
        <taxon>Gunneridae</taxon>
        <taxon>Pentapetalae</taxon>
        <taxon>rosids</taxon>
        <taxon>fabids</taxon>
        <taxon>Cucurbitales</taxon>
        <taxon>Cucurbitaceae</taxon>
        <taxon>Benincaseae</taxon>
        <taxon>Cucumis</taxon>
    </lineage>
</organism>
<protein>
    <submittedName>
        <fullName evidence="2">CDGSH iron-sulfur domain-containing protein NEET</fullName>
    </submittedName>
</protein>
<evidence type="ECO:0000313" key="2">
    <source>
        <dbReference type="EMBL" id="TYK20722.1"/>
    </source>
</evidence>
<evidence type="ECO:0000313" key="3">
    <source>
        <dbReference type="Proteomes" id="UP000321947"/>
    </source>
</evidence>
<accession>A0A5D3DAV1</accession>
<proteinExistence type="predicted"/>
<dbReference type="EMBL" id="SSTD01006130">
    <property type="protein sequence ID" value="TYK20722.1"/>
    <property type="molecule type" value="Genomic_DNA"/>
</dbReference>
<sequence>MASIVAISSPSSSLSTRAGLLLPRSFNDNGRRRTVVVRAEGSSGEHINPAIRKSEEKVVDSVLIAELSKPLTPYCRFFSHSFFSFYSSFSFSHA</sequence>
<dbReference type="InterPro" id="IPR014010">
    <property type="entry name" value="REJ_dom"/>
</dbReference>
<gene>
    <name evidence="2" type="ORF">E5676_scaffold480G001230</name>
</gene>
<comment type="caution">
    <text evidence="2">The sequence shown here is derived from an EMBL/GenBank/DDBJ whole genome shotgun (WGS) entry which is preliminary data.</text>
</comment>
<dbReference type="GO" id="GO:0016020">
    <property type="term" value="C:membrane"/>
    <property type="evidence" value="ECO:0007669"/>
    <property type="project" value="UniProtKB-SubCell"/>
</dbReference>
<feature type="domain" description="REJ" evidence="1">
    <location>
        <begin position="1"/>
        <end position="94"/>
    </location>
</feature>
<name>A0A5D3DAV1_CUCMM</name>
<evidence type="ECO:0000259" key="1">
    <source>
        <dbReference type="PROSITE" id="PS51111"/>
    </source>
</evidence>
<reference evidence="2 3" key="1">
    <citation type="submission" date="2019-08" db="EMBL/GenBank/DDBJ databases">
        <title>Draft genome sequences of two oriental melons (Cucumis melo L. var makuwa).</title>
        <authorList>
            <person name="Kwon S.-Y."/>
        </authorList>
    </citation>
    <scope>NUCLEOTIDE SEQUENCE [LARGE SCALE GENOMIC DNA]</scope>
    <source>
        <strain evidence="3">cv. Chang Bougi</strain>
        <tissue evidence="2">Leaf</tissue>
    </source>
</reference>